<proteinExistence type="predicted"/>
<accession>A0ABS4IS28</accession>
<organism evidence="2 3">
    <name type="scientific">Paenibacillus eucommiae</name>
    <dbReference type="NCBI Taxonomy" id="1355755"/>
    <lineage>
        <taxon>Bacteria</taxon>
        <taxon>Bacillati</taxon>
        <taxon>Bacillota</taxon>
        <taxon>Bacilli</taxon>
        <taxon>Bacillales</taxon>
        <taxon>Paenibacillaceae</taxon>
        <taxon>Paenibacillus</taxon>
    </lineage>
</organism>
<comment type="caution">
    <text evidence="2">The sequence shown here is derived from an EMBL/GenBank/DDBJ whole genome shotgun (WGS) entry which is preliminary data.</text>
</comment>
<protein>
    <recommendedName>
        <fullName evidence="1">Copper amine oxidase-like N-terminal domain-containing protein</fullName>
    </recommendedName>
</protein>
<dbReference type="InterPro" id="IPR012854">
    <property type="entry name" value="Cu_amine_oxidase-like_N"/>
</dbReference>
<feature type="domain" description="Copper amine oxidase-like N-terminal" evidence="1">
    <location>
        <begin position="40"/>
        <end position="79"/>
    </location>
</feature>
<dbReference type="InterPro" id="IPR036582">
    <property type="entry name" value="Mao_N_sf"/>
</dbReference>
<dbReference type="Pfam" id="PF07833">
    <property type="entry name" value="Cu_amine_oxidN1"/>
    <property type="match status" value="1"/>
</dbReference>
<reference evidence="2 3" key="1">
    <citation type="submission" date="2021-03" db="EMBL/GenBank/DDBJ databases">
        <title>Genomic Encyclopedia of Type Strains, Phase IV (KMG-IV): sequencing the most valuable type-strain genomes for metagenomic binning, comparative biology and taxonomic classification.</title>
        <authorList>
            <person name="Goeker M."/>
        </authorList>
    </citation>
    <scope>NUCLEOTIDE SEQUENCE [LARGE SCALE GENOMIC DNA]</scope>
    <source>
        <strain evidence="2 3">DSM 26048</strain>
    </source>
</reference>
<dbReference type="Proteomes" id="UP001519287">
    <property type="component" value="Unassembled WGS sequence"/>
</dbReference>
<dbReference type="RefSeq" id="WP_209970615.1">
    <property type="nucleotide sequence ID" value="NZ_JAGGLB010000003.1"/>
</dbReference>
<keyword evidence="3" id="KW-1185">Reference proteome</keyword>
<evidence type="ECO:0000313" key="2">
    <source>
        <dbReference type="EMBL" id="MBP1989821.1"/>
    </source>
</evidence>
<evidence type="ECO:0000259" key="1">
    <source>
        <dbReference type="Pfam" id="PF07833"/>
    </source>
</evidence>
<dbReference type="SUPFAM" id="SSF55383">
    <property type="entry name" value="Copper amine oxidase, domain N"/>
    <property type="match status" value="1"/>
</dbReference>
<sequence length="225" mass="25713">MKIFLLGLIFCILAAFGIVAYGLNANIDFLSSENFKINGISLKYPVINYNGNVYVPIRFVSENMATQINYNDNTKTISIEQSSVKFDERISAPVPYVAYERYHNGTLWMQEIPLLQGTSCWKGCIEVPGSHSEIIKQFDYPPVSMEPESQIKIVYPRAVEPKNLIAYIEKISEDVNEENEENKDNEINIVNDRLQLPIESGIYHIVINSGWDDGHTTYMFMVEIK</sequence>
<gene>
    <name evidence="2" type="ORF">J2Z66_001419</name>
</gene>
<evidence type="ECO:0000313" key="3">
    <source>
        <dbReference type="Proteomes" id="UP001519287"/>
    </source>
</evidence>
<dbReference type="EMBL" id="JAGGLB010000003">
    <property type="protein sequence ID" value="MBP1989821.1"/>
    <property type="molecule type" value="Genomic_DNA"/>
</dbReference>
<name>A0ABS4IS28_9BACL</name>